<proteinExistence type="predicted"/>
<feature type="compositionally biased region" description="Polar residues" evidence="1">
    <location>
        <begin position="356"/>
        <end position="378"/>
    </location>
</feature>
<keyword evidence="2" id="KW-1133">Transmembrane helix</keyword>
<feature type="transmembrane region" description="Helical" evidence="2">
    <location>
        <begin position="89"/>
        <end position="108"/>
    </location>
</feature>
<feature type="transmembrane region" description="Helical" evidence="2">
    <location>
        <begin position="18"/>
        <end position="35"/>
    </location>
</feature>
<organism evidence="4 5">
    <name type="scientific">Psilocybe cf. subviscida</name>
    <dbReference type="NCBI Taxonomy" id="2480587"/>
    <lineage>
        <taxon>Eukaryota</taxon>
        <taxon>Fungi</taxon>
        <taxon>Dikarya</taxon>
        <taxon>Basidiomycota</taxon>
        <taxon>Agaricomycotina</taxon>
        <taxon>Agaricomycetes</taxon>
        <taxon>Agaricomycetidae</taxon>
        <taxon>Agaricales</taxon>
        <taxon>Agaricineae</taxon>
        <taxon>Strophariaceae</taxon>
        <taxon>Psilocybe</taxon>
    </lineage>
</organism>
<comment type="caution">
    <text evidence="4">The sequence shown here is derived from an EMBL/GenBank/DDBJ whole genome shotgun (WGS) entry which is preliminary data.</text>
</comment>
<feature type="transmembrane region" description="Helical" evidence="2">
    <location>
        <begin position="233"/>
        <end position="253"/>
    </location>
</feature>
<protein>
    <recommendedName>
        <fullName evidence="3">DUF6533 domain-containing protein</fullName>
    </recommendedName>
</protein>
<name>A0A8H5AUE7_9AGAR</name>
<gene>
    <name evidence="4" type="ORF">D9619_008169</name>
</gene>
<feature type="transmembrane region" description="Helical" evidence="2">
    <location>
        <begin position="120"/>
        <end position="142"/>
    </location>
</feature>
<feature type="transmembrane region" description="Helical" evidence="2">
    <location>
        <begin position="162"/>
        <end position="186"/>
    </location>
</feature>
<keyword evidence="5" id="KW-1185">Reference proteome</keyword>
<feature type="transmembrane region" description="Helical" evidence="2">
    <location>
        <begin position="56"/>
        <end position="77"/>
    </location>
</feature>
<evidence type="ECO:0000256" key="1">
    <source>
        <dbReference type="SAM" id="MobiDB-lite"/>
    </source>
</evidence>
<feature type="transmembrane region" description="Helical" evidence="2">
    <location>
        <begin position="207"/>
        <end position="227"/>
    </location>
</feature>
<evidence type="ECO:0000256" key="2">
    <source>
        <dbReference type="SAM" id="Phobius"/>
    </source>
</evidence>
<dbReference type="Pfam" id="PF20151">
    <property type="entry name" value="DUF6533"/>
    <property type="match status" value="1"/>
</dbReference>
<dbReference type="InterPro" id="IPR045340">
    <property type="entry name" value="DUF6533"/>
</dbReference>
<feature type="domain" description="DUF6533" evidence="3">
    <location>
        <begin position="18"/>
        <end position="62"/>
    </location>
</feature>
<dbReference type="Proteomes" id="UP000567179">
    <property type="component" value="Unassembled WGS sequence"/>
</dbReference>
<feature type="region of interest" description="Disordered" evidence="1">
    <location>
        <begin position="350"/>
        <end position="378"/>
    </location>
</feature>
<evidence type="ECO:0000259" key="3">
    <source>
        <dbReference type="Pfam" id="PF20151"/>
    </source>
</evidence>
<dbReference type="EMBL" id="JAACJJ010000057">
    <property type="protein sequence ID" value="KAF5311100.1"/>
    <property type="molecule type" value="Genomic_DNA"/>
</dbReference>
<sequence>MEDGDRNALTSALVQQNYAFVASFAVILWECLISFRQEVKYVWCCPSKATKYLFLFCRYYAMGYFIACSIFGTQWTLRNPISSKRCRTWFLIHVASFGFVHTGIQLILTRKVFNLYERSTPLATGLFALHCIQVGGTFIWGYNISASLNFNPICNSGNVPNHIFSVVATVICVQCMTWTLILRKVWKVQPRFFPRWRRYLLTSEAHAKLSCGLCFVAILFNASHSFVNQRSAPVYLFAFPMAVLSVGTCRYILQVEKDRDLREELVEAVNTLKGRGEQFVSEKQSISHGDTLPAQDQHQHSPQPPEETPSPLSHTEALSIRTSNSHVERHNLGAVVSNFPYLRGAESYKLHRNRRSMATTSTNDSPRSSSDGASRHTVSVQMSHLWGSDAAAGLGPVLHVAASEGTDVDDQVDEMEERQSTSNIKIGSLHSSSSLNSEQLRQFYNDTWNIGPFMASGP</sequence>
<keyword evidence="2" id="KW-0472">Membrane</keyword>
<dbReference type="OrthoDB" id="3020506at2759"/>
<evidence type="ECO:0000313" key="4">
    <source>
        <dbReference type="EMBL" id="KAF5311100.1"/>
    </source>
</evidence>
<feature type="region of interest" description="Disordered" evidence="1">
    <location>
        <begin position="280"/>
        <end position="314"/>
    </location>
</feature>
<accession>A0A8H5AUE7</accession>
<evidence type="ECO:0000313" key="5">
    <source>
        <dbReference type="Proteomes" id="UP000567179"/>
    </source>
</evidence>
<reference evidence="4 5" key="1">
    <citation type="journal article" date="2020" name="ISME J.">
        <title>Uncovering the hidden diversity of litter-decomposition mechanisms in mushroom-forming fungi.</title>
        <authorList>
            <person name="Floudas D."/>
            <person name="Bentzer J."/>
            <person name="Ahren D."/>
            <person name="Johansson T."/>
            <person name="Persson P."/>
            <person name="Tunlid A."/>
        </authorList>
    </citation>
    <scope>NUCLEOTIDE SEQUENCE [LARGE SCALE GENOMIC DNA]</scope>
    <source>
        <strain evidence="4 5">CBS 101986</strain>
    </source>
</reference>
<dbReference type="AlphaFoldDB" id="A0A8H5AUE7"/>
<keyword evidence="2" id="KW-0812">Transmembrane</keyword>